<organism evidence="2 3">
    <name type="scientific">Shimia abyssi</name>
    <dbReference type="NCBI Taxonomy" id="1662395"/>
    <lineage>
        <taxon>Bacteria</taxon>
        <taxon>Pseudomonadati</taxon>
        <taxon>Pseudomonadota</taxon>
        <taxon>Alphaproteobacteria</taxon>
        <taxon>Rhodobacterales</taxon>
        <taxon>Roseobacteraceae</taxon>
    </lineage>
</organism>
<comment type="caution">
    <text evidence="2">The sequence shown here is derived from an EMBL/GenBank/DDBJ whole genome shotgun (WGS) entry which is preliminary data.</text>
</comment>
<proteinExistence type="predicted"/>
<protein>
    <submittedName>
        <fullName evidence="2">Uncharacterized protein</fullName>
    </submittedName>
</protein>
<keyword evidence="3" id="KW-1185">Reference proteome</keyword>
<dbReference type="Proteomes" id="UP000240418">
    <property type="component" value="Unassembled WGS sequence"/>
</dbReference>
<gene>
    <name evidence="2" type="ORF">CLV88_102144</name>
</gene>
<evidence type="ECO:0000313" key="3">
    <source>
        <dbReference type="Proteomes" id="UP000240418"/>
    </source>
</evidence>
<sequence length="319" mass="34544">MPDPVKHSEIEDVLTSIRRLVSENRDASATRSVIANDVEDVPKAAVSNLATVREDTPSALVLTPALRVLEDETDIDQAESDPDNVMSAEGDSGVEVALDEAGIPSKPVEQGDYREGGEVTDCDEPQHSTEGAELSDAAQESDFGGAYENALGVSLDGDAQALEVSEVSEQPLVDDELAEDGLDEEEPFDFQRVLDARIVHWRDGDGLVEEPDSPGDSDYAGTEPEVSSWEVPNNTVTEEFDTASGFEAVISDEIIEEAVPEVAQAVDEAAVIDEDILREMVADIVRQELQGALGERITRNVRKLVRREIHRALAAHDLD</sequence>
<dbReference type="AlphaFoldDB" id="A0A2P8FH39"/>
<feature type="compositionally biased region" description="Acidic residues" evidence="1">
    <location>
        <begin position="206"/>
        <end position="215"/>
    </location>
</feature>
<evidence type="ECO:0000256" key="1">
    <source>
        <dbReference type="SAM" id="MobiDB-lite"/>
    </source>
</evidence>
<accession>A0A2P8FH39</accession>
<dbReference type="EMBL" id="PYGJ01000002">
    <property type="protein sequence ID" value="PSL21025.1"/>
    <property type="molecule type" value="Genomic_DNA"/>
</dbReference>
<name>A0A2P8FH39_9RHOB</name>
<reference evidence="2 3" key="1">
    <citation type="submission" date="2018-03" db="EMBL/GenBank/DDBJ databases">
        <title>Genomic Encyclopedia of Archaeal and Bacterial Type Strains, Phase II (KMG-II): from individual species to whole genera.</title>
        <authorList>
            <person name="Goeker M."/>
        </authorList>
    </citation>
    <scope>NUCLEOTIDE SEQUENCE [LARGE SCALE GENOMIC DNA]</scope>
    <source>
        <strain evidence="2 3">DSM 100673</strain>
    </source>
</reference>
<feature type="region of interest" description="Disordered" evidence="1">
    <location>
        <begin position="205"/>
        <end position="227"/>
    </location>
</feature>
<evidence type="ECO:0000313" key="2">
    <source>
        <dbReference type="EMBL" id="PSL21025.1"/>
    </source>
</evidence>
<feature type="region of interest" description="Disordered" evidence="1">
    <location>
        <begin position="97"/>
        <end position="145"/>
    </location>
</feature>